<gene>
    <name evidence="2" type="ORF">Ldro_2765</name>
</gene>
<organism evidence="2 3">
    <name type="scientific">Legionella drozanskii LLAP-1</name>
    <dbReference type="NCBI Taxonomy" id="1212489"/>
    <lineage>
        <taxon>Bacteria</taxon>
        <taxon>Pseudomonadati</taxon>
        <taxon>Pseudomonadota</taxon>
        <taxon>Gammaproteobacteria</taxon>
        <taxon>Legionellales</taxon>
        <taxon>Legionellaceae</taxon>
        <taxon>Legionella</taxon>
    </lineage>
</organism>
<sequence>MKFKMNINQQERAIIQTLRQFSPQPSSLLDVGCGEGAVIKYCQKNLKIEVMGIDQHEETVEQLITNGVKAKVGDARVLPFSDEQFEWVIIANVLHHIPNANKALNECLRVAQFGVIASELWYDRSIKLQQYGHEIDTWCKTLHQALGFYHRRYLNSGEIIALIHKINVASIDVHYGLNLIETTIDYWLNDQQDYLEQLPKNHVLLWELENLKAKLKNKPLCEPGWLQVILKKAT</sequence>
<dbReference type="InterPro" id="IPR013216">
    <property type="entry name" value="Methyltransf_11"/>
</dbReference>
<dbReference type="PANTHER" id="PTHR43591">
    <property type="entry name" value="METHYLTRANSFERASE"/>
    <property type="match status" value="1"/>
</dbReference>
<dbReference type="AlphaFoldDB" id="A0A0W0SMZ1"/>
<evidence type="ECO:0000313" key="3">
    <source>
        <dbReference type="Proteomes" id="UP000054736"/>
    </source>
</evidence>
<dbReference type="CDD" id="cd02440">
    <property type="entry name" value="AdoMet_MTases"/>
    <property type="match status" value="1"/>
</dbReference>
<dbReference type="InterPro" id="IPR029063">
    <property type="entry name" value="SAM-dependent_MTases_sf"/>
</dbReference>
<dbReference type="GO" id="GO:0004608">
    <property type="term" value="F:phosphatidylethanolamine N-methyltransferase activity"/>
    <property type="evidence" value="ECO:0007669"/>
    <property type="project" value="UniProtKB-EC"/>
</dbReference>
<proteinExistence type="predicted"/>
<accession>A0A0W0SMZ1</accession>
<dbReference type="GO" id="GO:0032259">
    <property type="term" value="P:methylation"/>
    <property type="evidence" value="ECO:0007669"/>
    <property type="project" value="UniProtKB-KW"/>
</dbReference>
<keyword evidence="2" id="KW-0808">Transferase</keyword>
<comment type="caution">
    <text evidence="2">The sequence shown here is derived from an EMBL/GenBank/DDBJ whole genome shotgun (WGS) entry which is preliminary data.</text>
</comment>
<feature type="domain" description="Methyltransferase type 11" evidence="1">
    <location>
        <begin position="29"/>
        <end position="112"/>
    </location>
</feature>
<protein>
    <submittedName>
        <fullName evidence="2">Methyltransferase</fullName>
        <ecNumber evidence="2">2.1.1.17</ecNumber>
    </submittedName>
</protein>
<dbReference type="Pfam" id="PF08241">
    <property type="entry name" value="Methyltransf_11"/>
    <property type="match status" value="1"/>
</dbReference>
<dbReference type="Proteomes" id="UP000054736">
    <property type="component" value="Unassembled WGS sequence"/>
</dbReference>
<dbReference type="STRING" id="1212489.Ldro_2765"/>
<evidence type="ECO:0000259" key="1">
    <source>
        <dbReference type="Pfam" id="PF08241"/>
    </source>
</evidence>
<dbReference type="OrthoDB" id="323463at2"/>
<keyword evidence="3" id="KW-1185">Reference proteome</keyword>
<dbReference type="PATRIC" id="fig|1212489.4.peg.2917"/>
<dbReference type="EMBL" id="LNXY01000031">
    <property type="protein sequence ID" value="KTC84601.1"/>
    <property type="molecule type" value="Genomic_DNA"/>
</dbReference>
<dbReference type="PANTHER" id="PTHR43591:SF110">
    <property type="entry name" value="RHODANESE DOMAIN-CONTAINING PROTEIN"/>
    <property type="match status" value="1"/>
</dbReference>
<keyword evidence="2" id="KW-0489">Methyltransferase</keyword>
<name>A0A0W0SMZ1_9GAMM</name>
<dbReference type="SUPFAM" id="SSF53335">
    <property type="entry name" value="S-adenosyl-L-methionine-dependent methyltransferases"/>
    <property type="match status" value="1"/>
</dbReference>
<dbReference type="EC" id="2.1.1.17" evidence="2"/>
<reference evidence="2 3" key="1">
    <citation type="submission" date="2015-11" db="EMBL/GenBank/DDBJ databases">
        <title>Genomic analysis of 38 Legionella species identifies large and diverse effector repertoires.</title>
        <authorList>
            <person name="Burstein D."/>
            <person name="Amaro F."/>
            <person name="Zusman T."/>
            <person name="Lifshitz Z."/>
            <person name="Cohen O."/>
            <person name="Gilbert J.A."/>
            <person name="Pupko T."/>
            <person name="Shuman H.A."/>
            <person name="Segal G."/>
        </authorList>
    </citation>
    <scope>NUCLEOTIDE SEQUENCE [LARGE SCALE GENOMIC DNA]</scope>
    <source>
        <strain evidence="2 3">ATCC 700990</strain>
    </source>
</reference>
<evidence type="ECO:0000313" key="2">
    <source>
        <dbReference type="EMBL" id="KTC84601.1"/>
    </source>
</evidence>
<dbReference type="Gene3D" id="3.40.50.150">
    <property type="entry name" value="Vaccinia Virus protein VP39"/>
    <property type="match status" value="1"/>
</dbReference>